<reference evidence="2 3" key="1">
    <citation type="submission" date="2024-06" db="EMBL/GenBank/DDBJ databases">
        <authorList>
            <person name="Pan Q."/>
            <person name="Wen M."/>
            <person name="Jouanno E."/>
            <person name="Zahm M."/>
            <person name="Klopp C."/>
            <person name="Cabau C."/>
            <person name="Louis A."/>
            <person name="Berthelot C."/>
            <person name="Parey E."/>
            <person name="Roest Crollius H."/>
            <person name="Montfort J."/>
            <person name="Robinson-Rechavi M."/>
            <person name="Bouchez O."/>
            <person name="Lampietro C."/>
            <person name="Lopez Roques C."/>
            <person name="Donnadieu C."/>
            <person name="Postlethwait J."/>
            <person name="Bobe J."/>
            <person name="Verreycken H."/>
            <person name="Guiguen Y."/>
        </authorList>
    </citation>
    <scope>NUCLEOTIDE SEQUENCE [LARGE SCALE GENOMIC DNA]</scope>
    <source>
        <strain evidence="2">Up_M1</strain>
        <tissue evidence="2">Testis</tissue>
    </source>
</reference>
<dbReference type="AlphaFoldDB" id="A0ABD0W9Y6"/>
<protein>
    <submittedName>
        <fullName evidence="2">Uncharacterized protein</fullName>
    </submittedName>
</protein>
<feature type="region of interest" description="Disordered" evidence="1">
    <location>
        <begin position="79"/>
        <end position="111"/>
    </location>
</feature>
<sequence>MFIYFKYSTLLVHRGSCVLCLLPSEATVPIPHPHLTKRRITHQSSWKPAGRLELTGVIYLIKDHRGMLEKSHSPPFTAEGFRWSSGKGGLGGPLSPAPFRSRERQRRHHLG</sequence>
<evidence type="ECO:0000313" key="3">
    <source>
        <dbReference type="Proteomes" id="UP001557470"/>
    </source>
</evidence>
<name>A0ABD0W9Y6_UMBPY</name>
<evidence type="ECO:0000313" key="2">
    <source>
        <dbReference type="EMBL" id="KAL0968005.1"/>
    </source>
</evidence>
<dbReference type="EMBL" id="JAGEUA010000008">
    <property type="protein sequence ID" value="KAL0968005.1"/>
    <property type="molecule type" value="Genomic_DNA"/>
</dbReference>
<dbReference type="Proteomes" id="UP001557470">
    <property type="component" value="Unassembled WGS sequence"/>
</dbReference>
<evidence type="ECO:0000256" key="1">
    <source>
        <dbReference type="SAM" id="MobiDB-lite"/>
    </source>
</evidence>
<organism evidence="2 3">
    <name type="scientific">Umbra pygmaea</name>
    <name type="common">Eastern mudminnow</name>
    <dbReference type="NCBI Taxonomy" id="75934"/>
    <lineage>
        <taxon>Eukaryota</taxon>
        <taxon>Metazoa</taxon>
        <taxon>Chordata</taxon>
        <taxon>Craniata</taxon>
        <taxon>Vertebrata</taxon>
        <taxon>Euteleostomi</taxon>
        <taxon>Actinopterygii</taxon>
        <taxon>Neopterygii</taxon>
        <taxon>Teleostei</taxon>
        <taxon>Protacanthopterygii</taxon>
        <taxon>Esociformes</taxon>
        <taxon>Umbridae</taxon>
        <taxon>Umbra</taxon>
    </lineage>
</organism>
<accession>A0ABD0W9Y6</accession>
<comment type="caution">
    <text evidence="2">The sequence shown here is derived from an EMBL/GenBank/DDBJ whole genome shotgun (WGS) entry which is preliminary data.</text>
</comment>
<proteinExistence type="predicted"/>
<keyword evidence="3" id="KW-1185">Reference proteome</keyword>
<gene>
    <name evidence="2" type="ORF">UPYG_G00260910</name>
</gene>